<name>A0ABS7BUT2_9SPHN</name>
<organism evidence="2 3">
    <name type="scientific">Sphingomonas citri</name>
    <dbReference type="NCBI Taxonomy" id="2862499"/>
    <lineage>
        <taxon>Bacteria</taxon>
        <taxon>Pseudomonadati</taxon>
        <taxon>Pseudomonadota</taxon>
        <taxon>Alphaproteobacteria</taxon>
        <taxon>Sphingomonadales</taxon>
        <taxon>Sphingomonadaceae</taxon>
        <taxon>Sphingomonas</taxon>
    </lineage>
</organism>
<comment type="caution">
    <text evidence="2">The sequence shown here is derived from an EMBL/GenBank/DDBJ whole genome shotgun (WGS) entry which is preliminary data.</text>
</comment>
<evidence type="ECO:0000256" key="1">
    <source>
        <dbReference type="SAM" id="SignalP"/>
    </source>
</evidence>
<sequence length="103" mass="10349">MRKPILALLAASTAGLALPASAGPAGWRISEAMGDVQVTRAGVSKVATRGSAIAAGDTVTTAKGARAVLVRGTEFMLVAPGSRLTLPAATEAKGMTRIVEEFG</sequence>
<evidence type="ECO:0000313" key="2">
    <source>
        <dbReference type="EMBL" id="MBW6533357.1"/>
    </source>
</evidence>
<keyword evidence="3" id="KW-1185">Reference proteome</keyword>
<feature type="chain" id="PRO_5047409296" evidence="1">
    <location>
        <begin position="23"/>
        <end position="103"/>
    </location>
</feature>
<evidence type="ECO:0000313" key="3">
    <source>
        <dbReference type="Proteomes" id="UP000759103"/>
    </source>
</evidence>
<feature type="non-terminal residue" evidence="2">
    <location>
        <position position="103"/>
    </location>
</feature>
<gene>
    <name evidence="2" type="ORF">KZ820_21700</name>
</gene>
<feature type="signal peptide" evidence="1">
    <location>
        <begin position="1"/>
        <end position="22"/>
    </location>
</feature>
<dbReference type="EMBL" id="JAHXZN010000025">
    <property type="protein sequence ID" value="MBW6533357.1"/>
    <property type="molecule type" value="Genomic_DNA"/>
</dbReference>
<protein>
    <submittedName>
        <fullName evidence="2">Uncharacterized protein</fullName>
    </submittedName>
</protein>
<proteinExistence type="predicted"/>
<dbReference type="Proteomes" id="UP000759103">
    <property type="component" value="Unassembled WGS sequence"/>
</dbReference>
<reference evidence="2 3" key="1">
    <citation type="submission" date="2021-07" db="EMBL/GenBank/DDBJ databases">
        <title>Sphingomonas sp.</title>
        <authorList>
            <person name="Feng G."/>
            <person name="Li J."/>
            <person name="Pan M."/>
        </authorList>
    </citation>
    <scope>NUCLEOTIDE SEQUENCE [LARGE SCALE GENOMIC DNA]</scope>
    <source>
        <strain evidence="2 3">RRHST34</strain>
    </source>
</reference>
<accession>A0ABS7BUT2</accession>
<keyword evidence="1" id="KW-0732">Signal</keyword>